<comment type="similarity">
    <text evidence="1 4">Belongs to the short-chain dehydrogenases/reductases (SDR) family.</text>
</comment>
<dbReference type="SUPFAM" id="SSF51735">
    <property type="entry name" value="NAD(P)-binding Rossmann-fold domains"/>
    <property type="match status" value="1"/>
</dbReference>
<protein>
    <submittedName>
        <fullName evidence="5">Short-chain dehydrogenase</fullName>
    </submittedName>
</protein>
<dbReference type="PRINTS" id="PR00081">
    <property type="entry name" value="GDHRDH"/>
</dbReference>
<dbReference type="RefSeq" id="WP_022922181.1">
    <property type="nucleotide sequence ID" value="NZ_BMLB01000006.1"/>
</dbReference>
<evidence type="ECO:0000256" key="2">
    <source>
        <dbReference type="ARBA" id="ARBA00022857"/>
    </source>
</evidence>
<organism evidence="5 6">
    <name type="scientific">Ornithinimicrobium pekingense</name>
    <dbReference type="NCBI Taxonomy" id="384677"/>
    <lineage>
        <taxon>Bacteria</taxon>
        <taxon>Bacillati</taxon>
        <taxon>Actinomycetota</taxon>
        <taxon>Actinomycetes</taxon>
        <taxon>Micrococcales</taxon>
        <taxon>Ornithinimicrobiaceae</taxon>
        <taxon>Ornithinimicrobium</taxon>
    </lineage>
</organism>
<keyword evidence="2" id="KW-0521">NADP</keyword>
<accession>A0ABQ2FE49</accession>
<name>A0ABQ2FE49_9MICO</name>
<dbReference type="PANTHER" id="PTHR43391:SF14">
    <property type="entry name" value="DEHYDROGENASE_REDUCTASE SDR FAMILY PROTEIN 7-LIKE"/>
    <property type="match status" value="1"/>
</dbReference>
<dbReference type="CDD" id="cd05233">
    <property type="entry name" value="SDR_c"/>
    <property type="match status" value="1"/>
</dbReference>
<dbReference type="PANTHER" id="PTHR43391">
    <property type="entry name" value="RETINOL DEHYDROGENASE-RELATED"/>
    <property type="match status" value="1"/>
</dbReference>
<keyword evidence="3" id="KW-0560">Oxidoreductase</keyword>
<keyword evidence="6" id="KW-1185">Reference proteome</keyword>
<dbReference type="Pfam" id="PF00106">
    <property type="entry name" value="adh_short"/>
    <property type="match status" value="1"/>
</dbReference>
<proteinExistence type="inferred from homology"/>
<dbReference type="EMBL" id="BMLB01000006">
    <property type="protein sequence ID" value="GGK78823.1"/>
    <property type="molecule type" value="Genomic_DNA"/>
</dbReference>
<dbReference type="InterPro" id="IPR036291">
    <property type="entry name" value="NAD(P)-bd_dom_sf"/>
</dbReference>
<dbReference type="InterPro" id="IPR002347">
    <property type="entry name" value="SDR_fam"/>
</dbReference>
<comment type="caution">
    <text evidence="5">The sequence shown here is derived from an EMBL/GenBank/DDBJ whole genome shotgun (WGS) entry which is preliminary data.</text>
</comment>
<evidence type="ECO:0000256" key="4">
    <source>
        <dbReference type="RuleBase" id="RU000363"/>
    </source>
</evidence>
<sequence>MAGDVVLISGGARGIGEALARAHRERGDTVVVADLHPTADDQLQLDVRDPDAFRAVAERVVAEHGRIDVFHDNAGIAVAGTMPEMTRQHWDDLIDIDLRGVVHGVDAVYPLMRAQGFGHIVVMGSLAGILPVPSMVPYSAVKSAVVTMSRALRVEARRHGVKVTVVCPAFVETPLLDHINPGMRRTRANRVGLRLVRQLQGPPMDPDALARIVLTALPRNPETVLAPRPLAQLAVLGERLVPGVVRWASGLAVERYLTMSDKDRADA</sequence>
<evidence type="ECO:0000256" key="1">
    <source>
        <dbReference type="ARBA" id="ARBA00006484"/>
    </source>
</evidence>
<evidence type="ECO:0000313" key="5">
    <source>
        <dbReference type="EMBL" id="GGK78823.1"/>
    </source>
</evidence>
<evidence type="ECO:0000256" key="3">
    <source>
        <dbReference type="ARBA" id="ARBA00023002"/>
    </source>
</evidence>
<dbReference type="Gene3D" id="3.40.50.720">
    <property type="entry name" value="NAD(P)-binding Rossmann-like Domain"/>
    <property type="match status" value="1"/>
</dbReference>
<gene>
    <name evidence="5" type="ORF">GCM10011509_29180</name>
</gene>
<dbReference type="Proteomes" id="UP000662111">
    <property type="component" value="Unassembled WGS sequence"/>
</dbReference>
<reference evidence="6" key="1">
    <citation type="journal article" date="2019" name="Int. J. Syst. Evol. Microbiol.">
        <title>The Global Catalogue of Microorganisms (GCM) 10K type strain sequencing project: providing services to taxonomists for standard genome sequencing and annotation.</title>
        <authorList>
            <consortium name="The Broad Institute Genomics Platform"/>
            <consortium name="The Broad Institute Genome Sequencing Center for Infectious Disease"/>
            <person name="Wu L."/>
            <person name="Ma J."/>
        </authorList>
    </citation>
    <scope>NUCLEOTIDE SEQUENCE [LARGE SCALE GENOMIC DNA]</scope>
    <source>
        <strain evidence="6">CGMCC 1.5362</strain>
    </source>
</reference>
<dbReference type="PRINTS" id="PR00080">
    <property type="entry name" value="SDRFAMILY"/>
</dbReference>
<evidence type="ECO:0000313" key="6">
    <source>
        <dbReference type="Proteomes" id="UP000662111"/>
    </source>
</evidence>